<dbReference type="PROSITE" id="PS00061">
    <property type="entry name" value="ADH_SHORT"/>
    <property type="match status" value="1"/>
</dbReference>
<evidence type="ECO:0000256" key="2">
    <source>
        <dbReference type="ARBA" id="ARBA00023002"/>
    </source>
</evidence>
<dbReference type="InterPro" id="IPR002347">
    <property type="entry name" value="SDR_fam"/>
</dbReference>
<dbReference type="PIRSF" id="PIRSF000126">
    <property type="entry name" value="11-beta-HSD1"/>
    <property type="match status" value="1"/>
</dbReference>
<dbReference type="PANTHER" id="PTHR42901">
    <property type="entry name" value="ALCOHOL DEHYDROGENASE"/>
    <property type="match status" value="1"/>
</dbReference>
<feature type="signal peptide" evidence="3">
    <location>
        <begin position="1"/>
        <end position="21"/>
    </location>
</feature>
<sequence>MLSWRLFLVTVFILACLSLPAQQPYAVIAGGSKGIGFAVAEALAKRGFNLVLIARHEDGLIKAKDFLTKTYSINVETLQLDLADSASALRVRDFCLEKKLPVKLLANVAGLGGTRDFGTLPIDSLRYMIHLNVESTVVLTYVMIPLLEKQKPAYILNVASMAGFAPIPSKNLYSTTKAAVVAFSYNLRYQLEDRGISVTYLAPGPVFTKPEIIETTKKNMGWVGMQMAVKPSKAGEAAVRRTLKGRMVVVPGTLAFGASQLLRILPKRWSSGIYNRLDKNKQGD</sequence>
<comment type="similarity">
    <text evidence="1">Belongs to the short-chain dehydrogenases/reductases (SDR) family.</text>
</comment>
<dbReference type="PANTHER" id="PTHR42901:SF1">
    <property type="entry name" value="ALCOHOL DEHYDROGENASE"/>
    <property type="match status" value="1"/>
</dbReference>
<dbReference type="AlphaFoldDB" id="A0A0E9MWS6"/>
<feature type="chain" id="PRO_5002429571" evidence="3">
    <location>
        <begin position="22"/>
        <end position="284"/>
    </location>
</feature>
<dbReference type="CDD" id="cd05233">
    <property type="entry name" value="SDR_c"/>
    <property type="match status" value="1"/>
</dbReference>
<dbReference type="GO" id="GO:0016491">
    <property type="term" value="F:oxidoreductase activity"/>
    <property type="evidence" value="ECO:0007669"/>
    <property type="project" value="UniProtKB-KW"/>
</dbReference>
<dbReference type="RefSeq" id="WP_052955467.1">
    <property type="nucleotide sequence ID" value="NZ_BBWV01000001.1"/>
</dbReference>
<gene>
    <name evidence="4" type="ORF">FPE01S_01_05840</name>
</gene>
<accession>A0A0E9MWS6</accession>
<dbReference type="PRINTS" id="PR00081">
    <property type="entry name" value="GDHRDH"/>
</dbReference>
<evidence type="ECO:0000256" key="1">
    <source>
        <dbReference type="ARBA" id="ARBA00006484"/>
    </source>
</evidence>
<comment type="caution">
    <text evidence="4">The sequence shown here is derived from an EMBL/GenBank/DDBJ whole genome shotgun (WGS) entry which is preliminary data.</text>
</comment>
<keyword evidence="5" id="KW-1185">Reference proteome</keyword>
<dbReference type="Pfam" id="PF00106">
    <property type="entry name" value="adh_short"/>
    <property type="match status" value="1"/>
</dbReference>
<name>A0A0E9MWS6_9BACT</name>
<keyword evidence="2" id="KW-0560">Oxidoreductase</keyword>
<dbReference type="InterPro" id="IPR020904">
    <property type="entry name" value="Sc_DH/Rdtase_CS"/>
</dbReference>
<dbReference type="InterPro" id="IPR036291">
    <property type="entry name" value="NAD(P)-bd_dom_sf"/>
</dbReference>
<keyword evidence="3" id="KW-0732">Signal</keyword>
<organism evidence="4 5">
    <name type="scientific">Flavihumibacter petaseus NBRC 106054</name>
    <dbReference type="NCBI Taxonomy" id="1220578"/>
    <lineage>
        <taxon>Bacteria</taxon>
        <taxon>Pseudomonadati</taxon>
        <taxon>Bacteroidota</taxon>
        <taxon>Chitinophagia</taxon>
        <taxon>Chitinophagales</taxon>
        <taxon>Chitinophagaceae</taxon>
        <taxon>Flavihumibacter</taxon>
    </lineage>
</organism>
<dbReference type="PROSITE" id="PS51257">
    <property type="entry name" value="PROKAR_LIPOPROTEIN"/>
    <property type="match status" value="1"/>
</dbReference>
<dbReference type="OrthoDB" id="9808814at2"/>
<dbReference type="Proteomes" id="UP000033121">
    <property type="component" value="Unassembled WGS sequence"/>
</dbReference>
<evidence type="ECO:0000313" key="4">
    <source>
        <dbReference type="EMBL" id="GAO41570.1"/>
    </source>
</evidence>
<dbReference type="Gene3D" id="3.40.50.720">
    <property type="entry name" value="NAD(P)-binding Rossmann-like Domain"/>
    <property type="match status" value="1"/>
</dbReference>
<protein>
    <submittedName>
        <fullName evidence="4">Putative oxidoreductase</fullName>
    </submittedName>
</protein>
<proteinExistence type="inferred from homology"/>
<dbReference type="SUPFAM" id="SSF51735">
    <property type="entry name" value="NAD(P)-binding Rossmann-fold domains"/>
    <property type="match status" value="1"/>
</dbReference>
<dbReference type="STRING" id="1220578.FPE01S_01_05840"/>
<evidence type="ECO:0000256" key="3">
    <source>
        <dbReference type="SAM" id="SignalP"/>
    </source>
</evidence>
<reference evidence="4 5" key="1">
    <citation type="submission" date="2015-04" db="EMBL/GenBank/DDBJ databases">
        <title>Whole genome shotgun sequence of Flavihumibacter petaseus NBRC 106054.</title>
        <authorList>
            <person name="Miyazawa S."/>
            <person name="Hosoyama A."/>
            <person name="Hashimoto M."/>
            <person name="Noguchi M."/>
            <person name="Tsuchikane K."/>
            <person name="Ohji S."/>
            <person name="Yamazoe A."/>
            <person name="Ichikawa N."/>
            <person name="Kimura A."/>
            <person name="Fujita N."/>
        </authorList>
    </citation>
    <scope>NUCLEOTIDE SEQUENCE [LARGE SCALE GENOMIC DNA]</scope>
    <source>
        <strain evidence="4 5">NBRC 106054</strain>
    </source>
</reference>
<dbReference type="EMBL" id="BBWV01000001">
    <property type="protein sequence ID" value="GAO41570.1"/>
    <property type="molecule type" value="Genomic_DNA"/>
</dbReference>
<evidence type="ECO:0000313" key="5">
    <source>
        <dbReference type="Proteomes" id="UP000033121"/>
    </source>
</evidence>